<dbReference type="Proteomes" id="UP000823775">
    <property type="component" value="Unassembled WGS sequence"/>
</dbReference>
<evidence type="ECO:0000313" key="2">
    <source>
        <dbReference type="EMBL" id="MCD7450892.1"/>
    </source>
</evidence>
<feature type="domain" description="F-box" evidence="1">
    <location>
        <begin position="5"/>
        <end position="45"/>
    </location>
</feature>
<dbReference type="InterPro" id="IPR050942">
    <property type="entry name" value="F-box_BR-signaling"/>
</dbReference>
<proteinExistence type="predicted"/>
<dbReference type="Gene3D" id="1.20.1280.50">
    <property type="match status" value="1"/>
</dbReference>
<gene>
    <name evidence="2" type="ORF">HAX54_008952</name>
</gene>
<accession>A0ABS8RWA8</accession>
<name>A0ABS8RWA8_DATST</name>
<keyword evidence="3" id="KW-1185">Reference proteome</keyword>
<evidence type="ECO:0000313" key="3">
    <source>
        <dbReference type="Proteomes" id="UP000823775"/>
    </source>
</evidence>
<dbReference type="SUPFAM" id="SSF81383">
    <property type="entry name" value="F-box domain"/>
    <property type="match status" value="1"/>
</dbReference>
<evidence type="ECO:0000259" key="1">
    <source>
        <dbReference type="Pfam" id="PF00646"/>
    </source>
</evidence>
<reference evidence="2 3" key="1">
    <citation type="journal article" date="2021" name="BMC Genomics">
        <title>Datura genome reveals duplications of psychoactive alkaloid biosynthetic genes and high mutation rate following tissue culture.</title>
        <authorList>
            <person name="Rajewski A."/>
            <person name="Carter-House D."/>
            <person name="Stajich J."/>
            <person name="Litt A."/>
        </authorList>
    </citation>
    <scope>NUCLEOTIDE SEQUENCE [LARGE SCALE GENOMIC DNA]</scope>
    <source>
        <strain evidence="2">AR-01</strain>
    </source>
</reference>
<protein>
    <recommendedName>
        <fullName evidence="1">F-box domain-containing protein</fullName>
    </recommendedName>
</protein>
<dbReference type="PANTHER" id="PTHR44259">
    <property type="entry name" value="OS07G0183000 PROTEIN-RELATED"/>
    <property type="match status" value="1"/>
</dbReference>
<dbReference type="PANTHER" id="PTHR44259:SF96">
    <property type="entry name" value="F-BOX PROTEIN SKIP23-LIKE"/>
    <property type="match status" value="1"/>
</dbReference>
<dbReference type="InterPro" id="IPR001810">
    <property type="entry name" value="F-box_dom"/>
</dbReference>
<dbReference type="EMBL" id="JACEIK010000148">
    <property type="protein sequence ID" value="MCD7450892.1"/>
    <property type="molecule type" value="Genomic_DNA"/>
</dbReference>
<organism evidence="2 3">
    <name type="scientific">Datura stramonium</name>
    <name type="common">Jimsonweed</name>
    <name type="synonym">Common thornapple</name>
    <dbReference type="NCBI Taxonomy" id="4076"/>
    <lineage>
        <taxon>Eukaryota</taxon>
        <taxon>Viridiplantae</taxon>
        <taxon>Streptophyta</taxon>
        <taxon>Embryophyta</taxon>
        <taxon>Tracheophyta</taxon>
        <taxon>Spermatophyta</taxon>
        <taxon>Magnoliopsida</taxon>
        <taxon>eudicotyledons</taxon>
        <taxon>Gunneridae</taxon>
        <taxon>Pentapetalae</taxon>
        <taxon>asterids</taxon>
        <taxon>lamiids</taxon>
        <taxon>Solanales</taxon>
        <taxon>Solanaceae</taxon>
        <taxon>Solanoideae</taxon>
        <taxon>Datureae</taxon>
        <taxon>Datura</taxon>
    </lineage>
</organism>
<comment type="caution">
    <text evidence="2">The sequence shown here is derived from an EMBL/GenBank/DDBJ whole genome shotgun (WGS) entry which is preliminary data.</text>
</comment>
<dbReference type="InterPro" id="IPR036047">
    <property type="entry name" value="F-box-like_dom_sf"/>
</dbReference>
<sequence>MVDGSELHRDLLLLIVRRINLIEDYLSFGSVCKSWNSVATKDNFNSSLPRVPWLMLAEDKEDNTCRKFFSLSNGMILKKRIPEARGSLIHIIGRLPPWIDGKYYIVESLGSLFVVSQDGVDLRYVKDDWGEDSRVHILGEDDEGKDVHMAVSSHIMMVFPSVVFVLQFGSHQLCVEHPLIHQIQLHLLMFIRFLRILPRSADV</sequence>
<dbReference type="Pfam" id="PF00646">
    <property type="entry name" value="F-box"/>
    <property type="match status" value="1"/>
</dbReference>